<sequence length="78" mass="8941">MDVTSVEKCCTSLIAQGWILFIEKLTISILVSPVLLQLAYIFASTLMLLSQGPWFQNIHLDLRRFSFKCLHSPQEENI</sequence>
<proteinExistence type="predicted"/>
<keyword evidence="3" id="KW-1185">Reference proteome</keyword>
<name>A0ABQ7SFE3_PHRPL</name>
<dbReference type="Proteomes" id="UP000826234">
    <property type="component" value="Unassembled WGS sequence"/>
</dbReference>
<accession>A0ABQ7SFE3</accession>
<feature type="transmembrane region" description="Helical" evidence="1">
    <location>
        <begin position="27"/>
        <end position="49"/>
    </location>
</feature>
<dbReference type="EMBL" id="JAIPUX010005290">
    <property type="protein sequence ID" value="KAH0615983.1"/>
    <property type="molecule type" value="Genomic_DNA"/>
</dbReference>
<keyword evidence="1" id="KW-0812">Transmembrane</keyword>
<gene>
    <name evidence="2" type="ORF">JD844_026692</name>
</gene>
<evidence type="ECO:0000313" key="2">
    <source>
        <dbReference type="EMBL" id="KAH0615983.1"/>
    </source>
</evidence>
<keyword evidence="1" id="KW-0472">Membrane</keyword>
<keyword evidence="1" id="KW-1133">Transmembrane helix</keyword>
<evidence type="ECO:0000256" key="1">
    <source>
        <dbReference type="SAM" id="Phobius"/>
    </source>
</evidence>
<organism evidence="2 3">
    <name type="scientific">Phrynosoma platyrhinos</name>
    <name type="common">Desert horned lizard</name>
    <dbReference type="NCBI Taxonomy" id="52577"/>
    <lineage>
        <taxon>Eukaryota</taxon>
        <taxon>Metazoa</taxon>
        <taxon>Chordata</taxon>
        <taxon>Craniata</taxon>
        <taxon>Vertebrata</taxon>
        <taxon>Euteleostomi</taxon>
        <taxon>Lepidosauria</taxon>
        <taxon>Squamata</taxon>
        <taxon>Bifurcata</taxon>
        <taxon>Unidentata</taxon>
        <taxon>Episquamata</taxon>
        <taxon>Toxicofera</taxon>
        <taxon>Iguania</taxon>
        <taxon>Phrynosomatidae</taxon>
        <taxon>Phrynosomatinae</taxon>
        <taxon>Phrynosoma</taxon>
    </lineage>
</organism>
<protein>
    <submittedName>
        <fullName evidence="2">Uncharacterized protein</fullName>
    </submittedName>
</protein>
<reference evidence="2 3" key="1">
    <citation type="journal article" date="2022" name="Gigascience">
        <title>A chromosome-level genome assembly and annotation of the desert horned lizard, Phrynosoma platyrhinos, provides insight into chromosomal rearrangements among reptiles.</title>
        <authorList>
            <person name="Koochekian N."/>
            <person name="Ascanio A."/>
            <person name="Farleigh K."/>
            <person name="Card D.C."/>
            <person name="Schield D.R."/>
            <person name="Castoe T.A."/>
            <person name="Jezkova T."/>
        </authorList>
    </citation>
    <scope>NUCLEOTIDE SEQUENCE [LARGE SCALE GENOMIC DNA]</scope>
    <source>
        <strain evidence="2">NK-2021</strain>
    </source>
</reference>
<evidence type="ECO:0000313" key="3">
    <source>
        <dbReference type="Proteomes" id="UP000826234"/>
    </source>
</evidence>
<comment type="caution">
    <text evidence="2">The sequence shown here is derived from an EMBL/GenBank/DDBJ whole genome shotgun (WGS) entry which is preliminary data.</text>
</comment>